<dbReference type="GO" id="GO:0034450">
    <property type="term" value="F:ubiquitin-ubiquitin ligase activity"/>
    <property type="evidence" value="ECO:0007669"/>
    <property type="project" value="TreeGrafter"/>
</dbReference>
<accession>A0A3Q3D406</accession>
<dbReference type="GO" id="GO:0090263">
    <property type="term" value="P:positive regulation of canonical Wnt signaling pathway"/>
    <property type="evidence" value="ECO:0007669"/>
    <property type="project" value="TreeGrafter"/>
</dbReference>
<proteinExistence type="predicted"/>
<reference evidence="3" key="1">
    <citation type="submission" date="2025-08" db="UniProtKB">
        <authorList>
            <consortium name="Ensembl"/>
        </authorList>
    </citation>
    <scope>IDENTIFICATION</scope>
</reference>
<dbReference type="AlphaFoldDB" id="A0A3Q3D406"/>
<dbReference type="SMART" id="SM00517">
    <property type="entry name" value="PolyA"/>
    <property type="match status" value="3"/>
</dbReference>
<dbReference type="Gene3D" id="1.10.1900.10">
    <property type="entry name" value="c-terminal domain of poly(a) binding protein"/>
    <property type="match status" value="3"/>
</dbReference>
<feature type="compositionally biased region" description="Basic and acidic residues" evidence="1">
    <location>
        <begin position="66"/>
        <end position="76"/>
    </location>
</feature>
<dbReference type="GO" id="GO:0000209">
    <property type="term" value="P:protein polyubiquitination"/>
    <property type="evidence" value="ECO:0007669"/>
    <property type="project" value="TreeGrafter"/>
</dbReference>
<dbReference type="Ensembl" id="ENSHCOT00000011079.1">
    <property type="protein sequence ID" value="ENSHCOP00000002034.1"/>
    <property type="gene ID" value="ENSHCOG00000003117.1"/>
</dbReference>
<evidence type="ECO:0000313" key="4">
    <source>
        <dbReference type="Proteomes" id="UP000264820"/>
    </source>
</evidence>
<feature type="region of interest" description="Disordered" evidence="1">
    <location>
        <begin position="66"/>
        <end position="87"/>
    </location>
</feature>
<dbReference type="GeneID" id="109520416"/>
<dbReference type="InterPro" id="IPR036053">
    <property type="entry name" value="PABP-dom"/>
</dbReference>
<dbReference type="OMA" id="SRIYPKH"/>
<reference evidence="3" key="2">
    <citation type="submission" date="2025-09" db="UniProtKB">
        <authorList>
            <consortium name="Ensembl"/>
        </authorList>
    </citation>
    <scope>IDENTIFICATION</scope>
</reference>
<dbReference type="GO" id="GO:0005634">
    <property type="term" value="C:nucleus"/>
    <property type="evidence" value="ECO:0007669"/>
    <property type="project" value="TreeGrafter"/>
</dbReference>
<dbReference type="GO" id="GO:0003723">
    <property type="term" value="F:RNA binding"/>
    <property type="evidence" value="ECO:0007669"/>
    <property type="project" value="InterPro"/>
</dbReference>
<dbReference type="SUPFAM" id="SSF63570">
    <property type="entry name" value="PABC (PABP) domain"/>
    <property type="match status" value="3"/>
</dbReference>
<dbReference type="RefSeq" id="XP_019733177.1">
    <property type="nucleotide sequence ID" value="XM_019877618.1"/>
</dbReference>
<keyword evidence="4" id="KW-1185">Reference proteome</keyword>
<protein>
    <submittedName>
        <fullName evidence="3">Uncharacterized LOC109520416</fullName>
    </submittedName>
</protein>
<evidence type="ECO:0000313" key="3">
    <source>
        <dbReference type="Ensembl" id="ENSHCOP00000002034.1"/>
    </source>
</evidence>
<dbReference type="GeneTree" id="ENSGT00390000011509"/>
<dbReference type="Proteomes" id="UP000264820">
    <property type="component" value="Unplaced"/>
</dbReference>
<evidence type="ECO:0000256" key="1">
    <source>
        <dbReference type="SAM" id="MobiDB-lite"/>
    </source>
</evidence>
<dbReference type="PANTHER" id="PTHR46276">
    <property type="entry name" value="E3 UBIQUITIN-PROTEIN LIGASE UBR5"/>
    <property type="match status" value="1"/>
</dbReference>
<dbReference type="PANTHER" id="PTHR46276:SF1">
    <property type="entry name" value="E3 UBIQUITIN-PROTEIN LIGASE UBR5"/>
    <property type="match status" value="1"/>
</dbReference>
<dbReference type="PROSITE" id="PS51309">
    <property type="entry name" value="PABC"/>
    <property type="match status" value="2"/>
</dbReference>
<dbReference type="GO" id="GO:0005737">
    <property type="term" value="C:cytoplasm"/>
    <property type="evidence" value="ECO:0007669"/>
    <property type="project" value="TreeGrafter"/>
</dbReference>
<dbReference type="OrthoDB" id="19742at2759"/>
<dbReference type="KEGG" id="hcq:109520416"/>
<sequence length="216" mass="24036">MDTEDNVETLGEQLYTLIFPKYSEHAGKLTGMLLELPAPVLSKMLQDEAMLATAVEKAVEALQVDLHQESSKTTSKEEDDGSVSSDSLGEQLFDLVDVYNTGYSQKITGMLLEQHKEAVLKLLSDPKQLEEQLNAALKTLKQQRIGATDVSDTSDTEDTEGLGEKLFLRVQELDQLHAHEITGMLLELDSDVLHQLLRERTMLETAVHKAQTALRT</sequence>
<dbReference type="Pfam" id="PF00658">
    <property type="entry name" value="MLLE"/>
    <property type="match status" value="3"/>
</dbReference>
<dbReference type="RefSeq" id="XP_019733178.1">
    <property type="nucleotide sequence ID" value="XM_019877619.1"/>
</dbReference>
<dbReference type="InterPro" id="IPR002004">
    <property type="entry name" value="PABP_HYD_C"/>
</dbReference>
<name>A0A3Q3D406_HIPCM</name>
<evidence type="ECO:0000259" key="2">
    <source>
        <dbReference type="PROSITE" id="PS51309"/>
    </source>
</evidence>
<feature type="domain" description="PABC" evidence="2">
    <location>
        <begin position="142"/>
        <end position="216"/>
    </location>
</feature>
<feature type="domain" description="PABC" evidence="2">
    <location>
        <begin position="1"/>
        <end position="67"/>
    </location>
</feature>
<dbReference type="STRING" id="109280.ENSHCOP00000002034"/>
<organism evidence="3 4">
    <name type="scientific">Hippocampus comes</name>
    <name type="common">Tiger tail seahorse</name>
    <dbReference type="NCBI Taxonomy" id="109280"/>
    <lineage>
        <taxon>Eukaryota</taxon>
        <taxon>Metazoa</taxon>
        <taxon>Chordata</taxon>
        <taxon>Craniata</taxon>
        <taxon>Vertebrata</taxon>
        <taxon>Euteleostomi</taxon>
        <taxon>Actinopterygii</taxon>
        <taxon>Neopterygii</taxon>
        <taxon>Teleostei</taxon>
        <taxon>Neoteleostei</taxon>
        <taxon>Acanthomorphata</taxon>
        <taxon>Syngnathiaria</taxon>
        <taxon>Syngnathiformes</taxon>
        <taxon>Syngnathoidei</taxon>
        <taxon>Syngnathidae</taxon>
        <taxon>Hippocampus</taxon>
    </lineage>
</organism>